<protein>
    <submittedName>
        <fullName evidence="1">Uncharacterized protein</fullName>
    </submittedName>
</protein>
<name>A0A8S5PEV0_9CAUD</name>
<sequence>MREVTIKIDDDIYEFYRAKADDLHDMSVEDVITEAIQECFEGEI</sequence>
<proteinExistence type="predicted"/>
<accession>A0A8S5PEV0</accession>
<organism evidence="1">
    <name type="scientific">Siphoviridae sp. ctZ1O5</name>
    <dbReference type="NCBI Taxonomy" id="2825555"/>
    <lineage>
        <taxon>Viruses</taxon>
        <taxon>Duplodnaviria</taxon>
        <taxon>Heunggongvirae</taxon>
        <taxon>Uroviricota</taxon>
        <taxon>Caudoviricetes</taxon>
    </lineage>
</organism>
<reference evidence="1" key="1">
    <citation type="journal article" date="2021" name="Proc. Natl. Acad. Sci. U.S.A.">
        <title>A Catalog of Tens of Thousands of Viruses from Human Metagenomes Reveals Hidden Associations with Chronic Diseases.</title>
        <authorList>
            <person name="Tisza M.J."/>
            <person name="Buck C.B."/>
        </authorList>
    </citation>
    <scope>NUCLEOTIDE SEQUENCE</scope>
    <source>
        <strain evidence="1">CtZ1O5</strain>
    </source>
</reference>
<evidence type="ECO:0000313" key="1">
    <source>
        <dbReference type="EMBL" id="DAE05149.1"/>
    </source>
</evidence>
<dbReference type="EMBL" id="BK015404">
    <property type="protein sequence ID" value="DAE05149.1"/>
    <property type="molecule type" value="Genomic_DNA"/>
</dbReference>